<dbReference type="PROSITE" id="PS50109">
    <property type="entry name" value="HIS_KIN"/>
    <property type="match status" value="1"/>
</dbReference>
<dbReference type="SMART" id="SM00091">
    <property type="entry name" value="PAS"/>
    <property type="match status" value="2"/>
</dbReference>
<feature type="domain" description="Histidine kinase" evidence="8">
    <location>
        <begin position="648"/>
        <end position="868"/>
    </location>
</feature>
<dbReference type="Gene3D" id="3.30.450.20">
    <property type="entry name" value="PAS domain"/>
    <property type="match status" value="2"/>
</dbReference>
<reference evidence="13" key="1">
    <citation type="submission" date="2017-11" db="EMBL/GenBank/DDBJ databases">
        <authorList>
            <person name="Watanabe M."/>
            <person name="Kojima H."/>
        </authorList>
    </citation>
    <scope>NUCLEOTIDE SEQUENCE [LARGE SCALE GENOMIC DNA]</scope>
    <source>
        <strain evidence="13">Tokyo 01</strain>
    </source>
</reference>
<dbReference type="SMART" id="SM00387">
    <property type="entry name" value="HATPase_c"/>
    <property type="match status" value="1"/>
</dbReference>
<dbReference type="Gene3D" id="1.10.287.130">
    <property type="match status" value="1"/>
</dbReference>
<sequence length="1008" mass="113010">MQKIRVLILVCMMVLCAIASVRAEETVKRVLLLNSYHPGFPTSPRIIDGIRSVFDPEKIRLHVEFMDSKRLLDPVHLENIRRLLAHKLSKRPPYDLLITSDDNAFNFALAHRETIFRGLPLVFCGVNNVNSALSANASPQVTGVAEAISMKETLKIILRLHPETSGIIAVVDETPSGQGDLRTFYTTGRHFPGLRFSELSLTELSFPALADRLRALRPDTAVLLLSAYRDRDGTSLSFDESLKRIVSDCPVPVYHLWEHGMGQGVAGGKIISQYEQGRTAATLALEILRGRNIAEIPVIVQSPNRYMFDYRMLRRFGADLSKLPKDAVVINRPVSFYQKNRGLIRSIVSVFFALTLIIFFLIFNMVKRNRAEKALRESEQNFRSLSENSHDRIIRYDRQYRCIYVNQAAIDLMGLPPDQIMMKTHRETGVAEALCDLWEKRIQEVFETGEARQEIFEFKGPRRSLLTLDWRVFPEFSDTDGVITVLGVSRDITALKQAENALRESEAKYRNIYENIQDVYFETTPEGTIAEISPSVENVLGYGRDELTGRSVQELYAVPAEWDRAVQHLMNDGKISNHEITLSDKDGTPHPCWVNAIIIRDSAGDPVRFSGSARDIRRQKQAEAEKKKLEARLRQAQKLEALGTLAGGIAHDFNNILFPIMGYTEMLLDDLPAEGQNAEYLREILNASNRARDLVRQILTFSRKDDIEFRPFRVQPIIRESLKLLRATIPSTIEFRQHIDESCGPVMGDPTQIHQILMNLCTNAWHAIPDQDGCIEVSLKPAGRVGERGHLPPEEYLCLTVSDTGHGIEREALERIFDPYFTTKEIGKGTGLGLSVVHGIVREHGGDIEVHSEPGGGTVFRICLPVLSTPPDRPSGSALSGDLPGGREHILLVDDEKQILLMEKQMLERLGYRVSACGSGPEALEAFRKDPAHYDLVVSDVTMPGMSGDGLAREMIGIRPDIPVILCTGFSEKISREKVDTLGVRGFLIKPVNRKDLAETIRSVLAGG</sequence>
<dbReference type="GO" id="GO:0000155">
    <property type="term" value="F:phosphorelay sensor kinase activity"/>
    <property type="evidence" value="ECO:0007669"/>
    <property type="project" value="InterPro"/>
</dbReference>
<feature type="domain" description="Response regulatory" evidence="9">
    <location>
        <begin position="889"/>
        <end position="1005"/>
    </location>
</feature>
<dbReference type="Gene3D" id="3.30.565.10">
    <property type="entry name" value="Histidine kinase-like ATPase, C-terminal domain"/>
    <property type="match status" value="1"/>
</dbReference>
<dbReference type="PROSITE" id="PS50112">
    <property type="entry name" value="PAS"/>
    <property type="match status" value="2"/>
</dbReference>
<dbReference type="InterPro" id="IPR000014">
    <property type="entry name" value="PAS"/>
</dbReference>
<accession>A0A401FYD6</accession>
<feature type="coiled-coil region" evidence="5">
    <location>
        <begin position="612"/>
        <end position="642"/>
    </location>
</feature>
<dbReference type="InterPro" id="IPR003594">
    <property type="entry name" value="HATPase_dom"/>
</dbReference>
<evidence type="ECO:0000259" key="11">
    <source>
        <dbReference type="PROSITE" id="PS50113"/>
    </source>
</evidence>
<reference evidence="13" key="2">
    <citation type="submission" date="2019-01" db="EMBL/GenBank/DDBJ databases">
        <title>Genome sequence of Desulfonema ishimotonii strain Tokyo 01.</title>
        <authorList>
            <person name="Fukui M."/>
        </authorList>
    </citation>
    <scope>NUCLEOTIDE SEQUENCE [LARGE SCALE GENOMIC DNA]</scope>
    <source>
        <strain evidence="13">Tokyo 01</strain>
    </source>
</reference>
<dbReference type="InterPro" id="IPR035965">
    <property type="entry name" value="PAS-like_dom_sf"/>
</dbReference>
<dbReference type="PANTHER" id="PTHR43065:SF42">
    <property type="entry name" value="TWO-COMPONENT SENSOR PPRA"/>
    <property type="match status" value="1"/>
</dbReference>
<dbReference type="InterPro" id="IPR011006">
    <property type="entry name" value="CheY-like_superfamily"/>
</dbReference>
<feature type="modified residue" description="4-aspartylphosphate" evidence="4">
    <location>
        <position position="940"/>
    </location>
</feature>
<dbReference type="SMART" id="SM00388">
    <property type="entry name" value="HisKA"/>
    <property type="match status" value="1"/>
</dbReference>
<evidence type="ECO:0000256" key="2">
    <source>
        <dbReference type="ARBA" id="ARBA00012438"/>
    </source>
</evidence>
<dbReference type="NCBIfam" id="TIGR00229">
    <property type="entry name" value="sensory_box"/>
    <property type="match status" value="2"/>
</dbReference>
<keyword evidence="7" id="KW-0732">Signal</keyword>
<dbReference type="Pfam" id="PF00512">
    <property type="entry name" value="HisKA"/>
    <property type="match status" value="1"/>
</dbReference>
<feature type="domain" description="PAC" evidence="11">
    <location>
        <begin position="576"/>
        <end position="628"/>
    </location>
</feature>
<dbReference type="Gene3D" id="3.40.50.2300">
    <property type="match status" value="3"/>
</dbReference>
<dbReference type="InterPro" id="IPR003661">
    <property type="entry name" value="HisK_dim/P_dom"/>
</dbReference>
<dbReference type="EC" id="2.7.13.3" evidence="2"/>
<evidence type="ECO:0000256" key="1">
    <source>
        <dbReference type="ARBA" id="ARBA00000085"/>
    </source>
</evidence>
<evidence type="ECO:0000259" key="10">
    <source>
        <dbReference type="PROSITE" id="PS50112"/>
    </source>
</evidence>
<evidence type="ECO:0000256" key="4">
    <source>
        <dbReference type="PROSITE-ProRule" id="PRU00169"/>
    </source>
</evidence>
<dbReference type="SUPFAM" id="SSF47384">
    <property type="entry name" value="Homodimeric domain of signal transducing histidine kinase"/>
    <property type="match status" value="1"/>
</dbReference>
<feature type="domain" description="PAS" evidence="10">
    <location>
        <begin position="378"/>
        <end position="424"/>
    </location>
</feature>
<feature type="domain" description="PAS" evidence="10">
    <location>
        <begin position="505"/>
        <end position="556"/>
    </location>
</feature>
<evidence type="ECO:0000313" key="13">
    <source>
        <dbReference type="Proteomes" id="UP000288096"/>
    </source>
</evidence>
<dbReference type="InterPro" id="IPR001789">
    <property type="entry name" value="Sig_transdc_resp-reg_receiver"/>
</dbReference>
<dbReference type="Pfam" id="PF00072">
    <property type="entry name" value="Response_reg"/>
    <property type="match status" value="1"/>
</dbReference>
<feature type="chain" id="PRO_5019121008" description="histidine kinase" evidence="7">
    <location>
        <begin position="24"/>
        <end position="1008"/>
    </location>
</feature>
<dbReference type="Pfam" id="PF13426">
    <property type="entry name" value="PAS_9"/>
    <property type="match status" value="1"/>
</dbReference>
<dbReference type="PRINTS" id="PR00344">
    <property type="entry name" value="BCTRLSENSOR"/>
</dbReference>
<dbReference type="Proteomes" id="UP000288096">
    <property type="component" value="Unassembled WGS sequence"/>
</dbReference>
<dbReference type="InterPro" id="IPR000700">
    <property type="entry name" value="PAS-assoc_C"/>
</dbReference>
<evidence type="ECO:0000256" key="5">
    <source>
        <dbReference type="SAM" id="Coils"/>
    </source>
</evidence>
<dbReference type="PROSITE" id="PS50110">
    <property type="entry name" value="RESPONSE_REGULATORY"/>
    <property type="match status" value="1"/>
</dbReference>
<keyword evidence="6" id="KW-1133">Transmembrane helix</keyword>
<dbReference type="InterPro" id="IPR004358">
    <property type="entry name" value="Sig_transdc_His_kin-like_C"/>
</dbReference>
<name>A0A401FYD6_9BACT</name>
<feature type="domain" description="PAC" evidence="11">
    <location>
        <begin position="449"/>
        <end position="504"/>
    </location>
</feature>
<dbReference type="SUPFAM" id="SSF52172">
    <property type="entry name" value="CheY-like"/>
    <property type="match status" value="1"/>
</dbReference>
<feature type="signal peptide" evidence="7">
    <location>
        <begin position="1"/>
        <end position="23"/>
    </location>
</feature>
<dbReference type="Pfam" id="PF02518">
    <property type="entry name" value="HATPase_c"/>
    <property type="match status" value="1"/>
</dbReference>
<organism evidence="12 13">
    <name type="scientific">Desulfonema ishimotonii</name>
    <dbReference type="NCBI Taxonomy" id="45657"/>
    <lineage>
        <taxon>Bacteria</taxon>
        <taxon>Pseudomonadati</taxon>
        <taxon>Thermodesulfobacteriota</taxon>
        <taxon>Desulfobacteria</taxon>
        <taxon>Desulfobacterales</taxon>
        <taxon>Desulfococcaceae</taxon>
        <taxon>Desulfonema</taxon>
    </lineage>
</organism>
<dbReference type="InterPro" id="IPR036097">
    <property type="entry name" value="HisK_dim/P_sf"/>
</dbReference>
<evidence type="ECO:0000259" key="8">
    <source>
        <dbReference type="PROSITE" id="PS50109"/>
    </source>
</evidence>
<dbReference type="SUPFAM" id="SSF55874">
    <property type="entry name" value="ATPase domain of HSP90 chaperone/DNA topoisomerase II/histidine kinase"/>
    <property type="match status" value="1"/>
</dbReference>
<keyword evidence="5" id="KW-0175">Coiled coil</keyword>
<evidence type="ECO:0000256" key="7">
    <source>
        <dbReference type="SAM" id="SignalP"/>
    </source>
</evidence>
<keyword evidence="3 4" id="KW-0597">Phosphoprotein</keyword>
<comment type="caution">
    <text evidence="12">The sequence shown here is derived from an EMBL/GenBank/DDBJ whole genome shotgun (WGS) entry which is preliminary data.</text>
</comment>
<dbReference type="Pfam" id="PF08448">
    <property type="entry name" value="PAS_4"/>
    <property type="match status" value="1"/>
</dbReference>
<evidence type="ECO:0000259" key="9">
    <source>
        <dbReference type="PROSITE" id="PS50110"/>
    </source>
</evidence>
<dbReference type="SMART" id="SM00086">
    <property type="entry name" value="PAC"/>
    <property type="match status" value="2"/>
</dbReference>
<dbReference type="RefSeq" id="WP_166405108.1">
    <property type="nucleotide sequence ID" value="NZ_BEXT01000001.1"/>
</dbReference>
<comment type="catalytic activity">
    <reaction evidence="1">
        <text>ATP + protein L-histidine = ADP + protein N-phospho-L-histidine.</text>
        <dbReference type="EC" id="2.7.13.3"/>
    </reaction>
</comment>
<dbReference type="SUPFAM" id="SSF55785">
    <property type="entry name" value="PYP-like sensor domain (PAS domain)"/>
    <property type="match status" value="2"/>
</dbReference>
<evidence type="ECO:0000313" key="12">
    <source>
        <dbReference type="EMBL" id="GBC61970.1"/>
    </source>
</evidence>
<protein>
    <recommendedName>
        <fullName evidence="2">histidine kinase</fullName>
        <ecNumber evidence="2">2.7.13.3</ecNumber>
    </recommendedName>
</protein>
<dbReference type="PROSITE" id="PS50113">
    <property type="entry name" value="PAC"/>
    <property type="match status" value="2"/>
</dbReference>
<feature type="transmembrane region" description="Helical" evidence="6">
    <location>
        <begin position="343"/>
        <end position="366"/>
    </location>
</feature>
<dbReference type="CDD" id="cd00156">
    <property type="entry name" value="REC"/>
    <property type="match status" value="1"/>
</dbReference>
<evidence type="ECO:0000256" key="3">
    <source>
        <dbReference type="ARBA" id="ARBA00022553"/>
    </source>
</evidence>
<dbReference type="InterPro" id="IPR005467">
    <property type="entry name" value="His_kinase_dom"/>
</dbReference>
<dbReference type="CDD" id="cd00082">
    <property type="entry name" value="HisKA"/>
    <property type="match status" value="1"/>
</dbReference>
<dbReference type="InterPro" id="IPR001610">
    <property type="entry name" value="PAC"/>
</dbReference>
<keyword evidence="6" id="KW-0812">Transmembrane</keyword>
<dbReference type="EMBL" id="BEXT01000001">
    <property type="protein sequence ID" value="GBC61970.1"/>
    <property type="molecule type" value="Genomic_DNA"/>
</dbReference>
<gene>
    <name evidence="12" type="ORF">DENIS_2933</name>
</gene>
<evidence type="ECO:0000256" key="6">
    <source>
        <dbReference type="SAM" id="Phobius"/>
    </source>
</evidence>
<dbReference type="AlphaFoldDB" id="A0A401FYD6"/>
<dbReference type="SMART" id="SM00448">
    <property type="entry name" value="REC"/>
    <property type="match status" value="1"/>
</dbReference>
<dbReference type="InterPro" id="IPR036890">
    <property type="entry name" value="HATPase_C_sf"/>
</dbReference>
<proteinExistence type="predicted"/>
<dbReference type="InterPro" id="IPR013656">
    <property type="entry name" value="PAS_4"/>
</dbReference>
<keyword evidence="13" id="KW-1185">Reference proteome</keyword>
<dbReference type="CDD" id="cd00130">
    <property type="entry name" value="PAS"/>
    <property type="match status" value="2"/>
</dbReference>
<dbReference type="PANTHER" id="PTHR43065">
    <property type="entry name" value="SENSOR HISTIDINE KINASE"/>
    <property type="match status" value="1"/>
</dbReference>
<keyword evidence="6" id="KW-0472">Membrane</keyword>